<dbReference type="GO" id="GO:0019305">
    <property type="term" value="P:dTDP-rhamnose biosynthetic process"/>
    <property type="evidence" value="ECO:0007669"/>
    <property type="project" value="UniProtKB-UniPathway"/>
</dbReference>
<dbReference type="PANTHER" id="PTHR10491">
    <property type="entry name" value="DTDP-4-DEHYDRORHAMNOSE REDUCTASE"/>
    <property type="match status" value="1"/>
</dbReference>
<dbReference type="EC" id="1.1.1.133" evidence="3 6"/>
<comment type="function">
    <text evidence="6">Catalyzes the reduction of dTDP-6-deoxy-L-lyxo-4-hexulose to yield dTDP-L-rhamnose.</text>
</comment>
<comment type="catalytic activity">
    <reaction evidence="5">
        <text>dTDP-beta-L-rhamnose + NADP(+) = dTDP-4-dehydro-beta-L-rhamnose + NADPH + H(+)</text>
        <dbReference type="Rhea" id="RHEA:21796"/>
        <dbReference type="ChEBI" id="CHEBI:15378"/>
        <dbReference type="ChEBI" id="CHEBI:57510"/>
        <dbReference type="ChEBI" id="CHEBI:57783"/>
        <dbReference type="ChEBI" id="CHEBI:58349"/>
        <dbReference type="ChEBI" id="CHEBI:62830"/>
        <dbReference type="EC" id="1.1.1.133"/>
    </reaction>
</comment>
<keyword evidence="6" id="KW-0521">NADP</keyword>
<comment type="caution">
    <text evidence="8">The sequence shown here is derived from an EMBL/GenBank/DDBJ whole genome shotgun (WGS) entry which is preliminary data.</text>
</comment>
<dbReference type="InterPro" id="IPR036291">
    <property type="entry name" value="NAD(P)-bd_dom_sf"/>
</dbReference>
<dbReference type="InterPro" id="IPR029903">
    <property type="entry name" value="RmlD-like-bd"/>
</dbReference>
<evidence type="ECO:0000259" key="7">
    <source>
        <dbReference type="Pfam" id="PF04321"/>
    </source>
</evidence>
<dbReference type="AlphaFoldDB" id="A0A081D792"/>
<evidence type="ECO:0000256" key="4">
    <source>
        <dbReference type="ARBA" id="ARBA00017099"/>
    </source>
</evidence>
<evidence type="ECO:0000313" key="8">
    <source>
        <dbReference type="EMBL" id="GAK74788.1"/>
    </source>
</evidence>
<proteinExistence type="inferred from homology"/>
<evidence type="ECO:0000313" key="9">
    <source>
        <dbReference type="Proteomes" id="UP000028980"/>
    </source>
</evidence>
<keyword evidence="6 8" id="KW-0560">Oxidoreductase</keyword>
<dbReference type="Proteomes" id="UP000028980">
    <property type="component" value="Unassembled WGS sequence"/>
</dbReference>
<dbReference type="Gene3D" id="3.40.50.720">
    <property type="entry name" value="NAD(P)-binding Rossmann-like Domain"/>
    <property type="match status" value="1"/>
</dbReference>
<comment type="pathway">
    <text evidence="1 6">Carbohydrate biosynthesis; dTDP-L-rhamnose biosynthesis.</text>
</comment>
<dbReference type="NCBIfam" id="TIGR01214">
    <property type="entry name" value="rmlD"/>
    <property type="match status" value="1"/>
</dbReference>
<dbReference type="InterPro" id="IPR005913">
    <property type="entry name" value="dTDP_dehydrorham_reduct"/>
</dbReference>
<dbReference type="PANTHER" id="PTHR10491:SF4">
    <property type="entry name" value="METHIONINE ADENOSYLTRANSFERASE 2 SUBUNIT BETA"/>
    <property type="match status" value="1"/>
</dbReference>
<reference evidence="8 9" key="1">
    <citation type="journal article" date="2014" name="Genome Announc.">
        <title>Draft Genome Sequences of Marine Flavobacterium Nonlabens Strains NR17, NR24, NR27, NR32, NR33, and Ara13.</title>
        <authorList>
            <person name="Nakanishi M."/>
            <person name="Meirelles P."/>
            <person name="Suzuki R."/>
            <person name="Takatani N."/>
            <person name="Mino S."/>
            <person name="Suda W."/>
            <person name="Oshima K."/>
            <person name="Hattori M."/>
            <person name="Ohkuma M."/>
            <person name="Hosokawa M."/>
            <person name="Miyashita K."/>
            <person name="Thompson F.L."/>
            <person name="Niwa A."/>
            <person name="Sawabe T."/>
            <person name="Sawabe T."/>
        </authorList>
    </citation>
    <scope>NUCLEOTIDE SEQUENCE [LARGE SCALE GENOMIC DNA]</scope>
    <source>
        <strain evidence="9">JCM19296</strain>
    </source>
</reference>
<evidence type="ECO:0000256" key="5">
    <source>
        <dbReference type="ARBA" id="ARBA00048200"/>
    </source>
</evidence>
<dbReference type="CDD" id="cd05254">
    <property type="entry name" value="dTDP_HR_like_SDR_e"/>
    <property type="match status" value="1"/>
</dbReference>
<accession>A0A081D792</accession>
<evidence type="ECO:0000256" key="2">
    <source>
        <dbReference type="ARBA" id="ARBA00010944"/>
    </source>
</evidence>
<organism evidence="8 9">
    <name type="scientific">Nonlabens ulvanivorans</name>
    <name type="common">Persicivirga ulvanivorans</name>
    <dbReference type="NCBI Taxonomy" id="906888"/>
    <lineage>
        <taxon>Bacteria</taxon>
        <taxon>Pseudomonadati</taxon>
        <taxon>Bacteroidota</taxon>
        <taxon>Flavobacteriia</taxon>
        <taxon>Flavobacteriales</taxon>
        <taxon>Flavobacteriaceae</taxon>
        <taxon>Nonlabens</taxon>
    </lineage>
</organism>
<sequence length="285" mass="31795">MFDKYKPLKKILITGANGMLATAIKNALSGCDVYAFSSQELDITCSQSLHKKIATVQPDYIINCAAYTAVDLAETEQAKAFKINAFAVEKMAQIAKQYHVTLVHFSTDYVFKGDTAMPYQPDQETDPINVYGASKLAGEKAISRVNGKHYIFRISWLYAANGKNFFKWVAGTDVKELNIVNTQTGSPTSAIDVANFINHVIDNEPKNYGIYHFTNQGEMTWYAFAKAINQKLDLNKTINPVATFKTDAKRPAYSVLDCKKTEQVFNYSTPSISDGLDRVVARYKS</sequence>
<dbReference type="Pfam" id="PF04321">
    <property type="entry name" value="RmlD_sub_bind"/>
    <property type="match status" value="1"/>
</dbReference>
<dbReference type="EMBL" id="BBLG01000001">
    <property type="protein sequence ID" value="GAK74788.1"/>
    <property type="molecule type" value="Genomic_DNA"/>
</dbReference>
<dbReference type="UniPathway" id="UPA00124"/>
<comment type="similarity">
    <text evidence="2 6">Belongs to the dTDP-4-dehydrorhamnose reductase family.</text>
</comment>
<evidence type="ECO:0000256" key="3">
    <source>
        <dbReference type="ARBA" id="ARBA00012929"/>
    </source>
</evidence>
<evidence type="ECO:0000256" key="6">
    <source>
        <dbReference type="RuleBase" id="RU364082"/>
    </source>
</evidence>
<gene>
    <name evidence="8" type="ORF">JCM19296_366</name>
</gene>
<dbReference type="Gene3D" id="3.90.25.10">
    <property type="entry name" value="UDP-galactose 4-epimerase, domain 1"/>
    <property type="match status" value="1"/>
</dbReference>
<protein>
    <recommendedName>
        <fullName evidence="4 6">dTDP-4-dehydrorhamnose reductase</fullName>
        <ecNumber evidence="3 6">1.1.1.133</ecNumber>
    </recommendedName>
</protein>
<name>A0A081D792_NONUL</name>
<feature type="domain" description="RmlD-like substrate binding" evidence="7">
    <location>
        <begin position="10"/>
        <end position="284"/>
    </location>
</feature>
<dbReference type="SUPFAM" id="SSF51735">
    <property type="entry name" value="NAD(P)-binding Rossmann-fold domains"/>
    <property type="match status" value="1"/>
</dbReference>
<dbReference type="GO" id="GO:0008831">
    <property type="term" value="F:dTDP-4-dehydrorhamnose reductase activity"/>
    <property type="evidence" value="ECO:0007669"/>
    <property type="project" value="UniProtKB-EC"/>
</dbReference>
<evidence type="ECO:0000256" key="1">
    <source>
        <dbReference type="ARBA" id="ARBA00004781"/>
    </source>
</evidence>